<name>A0ABN8ATL4_CHISP</name>
<evidence type="ECO:0000313" key="4">
    <source>
        <dbReference type="EMBL" id="CAH0398001.1"/>
    </source>
</evidence>
<dbReference type="EMBL" id="OU963903">
    <property type="protein sequence ID" value="CAH0398001.1"/>
    <property type="molecule type" value="Genomic_DNA"/>
</dbReference>
<dbReference type="InterPro" id="IPR000195">
    <property type="entry name" value="Rab-GAP-TBC_dom"/>
</dbReference>
<sequence>MPLPELIRRASSYFLGLEFEDNEELPDYVDNEILFCKNNVCVHPPTIARHELDIVHHPGYLTVTTKVFTDQHNNAKRPTLFLNWIPNSTLRKCPSAVETSPSDELGPGPIKQASIKTKLKPTTESKRTAKDFNNETAFSDSSETNSLNSNSDKQSIKSADRYIIPNDITQDELSSSSKPSVKSVDSCKDNVFNCFEKDDTKDNVFMYDKHVRSQSMTSVNITIANPNIENVDLTPDSLSGDKFIRSVSMSSCDEGNPNWMSTPEFLALKHNLVFPDSVQSSPVPQRRAPMKCRRFSVDLSQMRSLRLFFNDDDCTCGQLVVASRESQYKILHFHHGGLDHLAQVLHRWHSLLHNIKLTPGSEEPNLPYRHFMVCRPEVQKSEQHPEEGKVPKISPELFYGKLMNSKGVIEDDLFLRKCIFFGGLDKELRREVWPFLLHCYPYNSTYDEREIILQIRTREYEEITKRRLEKMTPEQHAIFWRTVQCVIEKDVVRTDRGNPFFAGDNNYNIEIMKNILLNYAVYNPVLGYTQGMSDLLAPVLCEIKCEAETFWCFVGLMQRAIFVCTPTDNDMDNNLSYLRELIRIMLPHFYKHLEKHVDAMELLFCHRWILLCFKREFTEAVALRMWEACWANYQTDYFHLFLCLAIIAVYADDVIAQGLNTDEMLLHFSSLAMYMDGRLILRKARGLLYQFRQLVRIPCTLAGMCQRCGPGIWDSTHRPSIECTGAHDVCEYAAR</sequence>
<dbReference type="SMART" id="SM00164">
    <property type="entry name" value="TBC"/>
    <property type="match status" value="1"/>
</dbReference>
<dbReference type="PANTHER" id="PTHR22957">
    <property type="entry name" value="TBC1 DOMAIN FAMILY MEMBER GTPASE-ACTIVATING PROTEIN"/>
    <property type="match status" value="1"/>
</dbReference>
<gene>
    <name evidence="4" type="ORF">CHILSU_LOCUS1106</name>
</gene>
<reference evidence="4" key="1">
    <citation type="submission" date="2021-12" db="EMBL/GenBank/DDBJ databases">
        <authorList>
            <person name="King R."/>
        </authorList>
    </citation>
    <scope>NUCLEOTIDE SEQUENCE</scope>
</reference>
<dbReference type="InterPro" id="IPR035969">
    <property type="entry name" value="Rab-GAP_TBC_sf"/>
</dbReference>
<feature type="region of interest" description="Disordered" evidence="2">
    <location>
        <begin position="118"/>
        <end position="158"/>
    </location>
</feature>
<dbReference type="Pfam" id="PF00566">
    <property type="entry name" value="RabGAP-TBC"/>
    <property type="match status" value="1"/>
</dbReference>
<evidence type="ECO:0000313" key="5">
    <source>
        <dbReference type="Proteomes" id="UP001153292"/>
    </source>
</evidence>
<feature type="compositionally biased region" description="Polar residues" evidence="2">
    <location>
        <begin position="134"/>
        <end position="153"/>
    </location>
</feature>
<accession>A0ABN8ATL4</accession>
<evidence type="ECO:0000256" key="2">
    <source>
        <dbReference type="SAM" id="MobiDB-lite"/>
    </source>
</evidence>
<keyword evidence="1" id="KW-0343">GTPase activation</keyword>
<evidence type="ECO:0000259" key="3">
    <source>
        <dbReference type="PROSITE" id="PS50086"/>
    </source>
</evidence>
<dbReference type="Proteomes" id="UP001153292">
    <property type="component" value="Chromosome 10"/>
</dbReference>
<dbReference type="PROSITE" id="PS50086">
    <property type="entry name" value="TBC_RABGAP"/>
    <property type="match status" value="1"/>
</dbReference>
<dbReference type="Gene3D" id="1.10.8.270">
    <property type="entry name" value="putative rabgap domain of human tbc1 domain family member 14 like domains"/>
    <property type="match status" value="1"/>
</dbReference>
<organism evidence="4 5">
    <name type="scientific">Chilo suppressalis</name>
    <name type="common">Asiatic rice borer moth</name>
    <dbReference type="NCBI Taxonomy" id="168631"/>
    <lineage>
        <taxon>Eukaryota</taxon>
        <taxon>Metazoa</taxon>
        <taxon>Ecdysozoa</taxon>
        <taxon>Arthropoda</taxon>
        <taxon>Hexapoda</taxon>
        <taxon>Insecta</taxon>
        <taxon>Pterygota</taxon>
        <taxon>Neoptera</taxon>
        <taxon>Endopterygota</taxon>
        <taxon>Lepidoptera</taxon>
        <taxon>Glossata</taxon>
        <taxon>Ditrysia</taxon>
        <taxon>Pyraloidea</taxon>
        <taxon>Crambidae</taxon>
        <taxon>Crambinae</taxon>
        <taxon>Chilo</taxon>
    </lineage>
</organism>
<feature type="domain" description="Rab-GAP TBC" evidence="3">
    <location>
        <begin position="423"/>
        <end position="633"/>
    </location>
</feature>
<protein>
    <recommendedName>
        <fullName evidence="3">Rab-GAP TBC domain-containing protein</fullName>
    </recommendedName>
</protein>
<evidence type="ECO:0000256" key="1">
    <source>
        <dbReference type="ARBA" id="ARBA00022468"/>
    </source>
</evidence>
<feature type="compositionally biased region" description="Basic and acidic residues" evidence="2">
    <location>
        <begin position="121"/>
        <end position="133"/>
    </location>
</feature>
<keyword evidence="5" id="KW-1185">Reference proteome</keyword>
<dbReference type="PANTHER" id="PTHR22957:SF547">
    <property type="entry name" value="TBC1 DOMAIN FAMILY MEMBER 16"/>
    <property type="match status" value="1"/>
</dbReference>
<dbReference type="SUPFAM" id="SSF47923">
    <property type="entry name" value="Ypt/Rab-GAP domain of gyp1p"/>
    <property type="match status" value="2"/>
</dbReference>
<dbReference type="Gene3D" id="1.10.472.80">
    <property type="entry name" value="Ypt/Rab-GAP domain of gyp1p, domain 3"/>
    <property type="match status" value="1"/>
</dbReference>
<proteinExistence type="predicted"/>